<dbReference type="SUPFAM" id="SSF50249">
    <property type="entry name" value="Nucleic acid-binding proteins"/>
    <property type="match status" value="1"/>
</dbReference>
<sequence length="239" mass="27922">MKASRPFQFLIRNVSRCSLQGLASFSSYSSANPRSLNFSTDEDDVDVEVEEGGSSVYRHALRQQRPTTIRWQPQLENSVSFIGWVDRPLEVYKTKNDHFGAYTFINVKNPDNSNRTFRMQVEMWDDMAKMGIQHLKQNDTIYVSGHLGELGLESRKDLLYLWQLFFCKPYEWWDKRKNKHSSSPDFKHKYTGENLWLRPDDPPWVKRQLQLLDLEMAKQRHALGLGLLCDNANASRLSS</sequence>
<name>A0A6A6M833_HEVBR</name>
<accession>A0A6A6M833</accession>
<evidence type="ECO:0008006" key="3">
    <source>
        <dbReference type="Google" id="ProtNLM"/>
    </source>
</evidence>
<protein>
    <recommendedName>
        <fullName evidence="3">Protein OSB1, mitochondrial</fullName>
    </recommendedName>
</protein>
<dbReference type="InterPro" id="IPR012340">
    <property type="entry name" value="NA-bd_OB-fold"/>
</dbReference>
<organism evidence="1 2">
    <name type="scientific">Hevea brasiliensis</name>
    <name type="common">Para rubber tree</name>
    <name type="synonym">Siphonia brasiliensis</name>
    <dbReference type="NCBI Taxonomy" id="3981"/>
    <lineage>
        <taxon>Eukaryota</taxon>
        <taxon>Viridiplantae</taxon>
        <taxon>Streptophyta</taxon>
        <taxon>Embryophyta</taxon>
        <taxon>Tracheophyta</taxon>
        <taxon>Spermatophyta</taxon>
        <taxon>Magnoliopsida</taxon>
        <taxon>eudicotyledons</taxon>
        <taxon>Gunneridae</taxon>
        <taxon>Pentapetalae</taxon>
        <taxon>rosids</taxon>
        <taxon>fabids</taxon>
        <taxon>Malpighiales</taxon>
        <taxon>Euphorbiaceae</taxon>
        <taxon>Crotonoideae</taxon>
        <taxon>Micrandreae</taxon>
        <taxon>Hevea</taxon>
    </lineage>
</organism>
<dbReference type="PANTHER" id="PTHR10302:SF18">
    <property type="entry name" value="PROTEIN OSB1, MITOCHONDRIAL"/>
    <property type="match status" value="1"/>
</dbReference>
<dbReference type="GO" id="GO:0003697">
    <property type="term" value="F:single-stranded DNA binding"/>
    <property type="evidence" value="ECO:0007669"/>
    <property type="project" value="InterPro"/>
</dbReference>
<dbReference type="GO" id="GO:0042645">
    <property type="term" value="C:mitochondrial nucleoid"/>
    <property type="evidence" value="ECO:0007669"/>
    <property type="project" value="TreeGrafter"/>
</dbReference>
<dbReference type="Gene3D" id="2.40.50.140">
    <property type="entry name" value="Nucleic acid-binding proteins"/>
    <property type="match status" value="1"/>
</dbReference>
<comment type="caution">
    <text evidence="1">The sequence shown here is derived from an EMBL/GenBank/DDBJ whole genome shotgun (WGS) entry which is preliminary data.</text>
</comment>
<dbReference type="Proteomes" id="UP000467840">
    <property type="component" value="Chromosome 14"/>
</dbReference>
<keyword evidence="2" id="KW-1185">Reference proteome</keyword>
<dbReference type="EMBL" id="JAAGAX010000006">
    <property type="protein sequence ID" value="KAF2309891.1"/>
    <property type="molecule type" value="Genomic_DNA"/>
</dbReference>
<dbReference type="AlphaFoldDB" id="A0A6A6M833"/>
<dbReference type="PANTHER" id="PTHR10302">
    <property type="entry name" value="SINGLE-STRANDED DNA-BINDING PROTEIN"/>
    <property type="match status" value="1"/>
</dbReference>
<reference evidence="1 2" key="1">
    <citation type="journal article" date="2020" name="Mol. Plant">
        <title>The Chromosome-Based Rubber Tree Genome Provides New Insights into Spurge Genome Evolution and Rubber Biosynthesis.</title>
        <authorList>
            <person name="Liu J."/>
            <person name="Shi C."/>
            <person name="Shi C.C."/>
            <person name="Li W."/>
            <person name="Zhang Q.J."/>
            <person name="Zhang Y."/>
            <person name="Li K."/>
            <person name="Lu H.F."/>
            <person name="Shi C."/>
            <person name="Zhu S.T."/>
            <person name="Xiao Z.Y."/>
            <person name="Nan H."/>
            <person name="Yue Y."/>
            <person name="Zhu X.G."/>
            <person name="Wu Y."/>
            <person name="Hong X.N."/>
            <person name="Fan G.Y."/>
            <person name="Tong Y."/>
            <person name="Zhang D."/>
            <person name="Mao C.L."/>
            <person name="Liu Y.L."/>
            <person name="Hao S.J."/>
            <person name="Liu W.Q."/>
            <person name="Lv M.Q."/>
            <person name="Zhang H.B."/>
            <person name="Liu Y."/>
            <person name="Hu-Tang G.R."/>
            <person name="Wang J.P."/>
            <person name="Wang J.H."/>
            <person name="Sun Y.H."/>
            <person name="Ni S.B."/>
            <person name="Chen W.B."/>
            <person name="Zhang X.C."/>
            <person name="Jiao Y.N."/>
            <person name="Eichler E.E."/>
            <person name="Li G.H."/>
            <person name="Liu X."/>
            <person name="Gao L.Z."/>
        </authorList>
    </citation>
    <scope>NUCLEOTIDE SEQUENCE [LARGE SCALE GENOMIC DNA]</scope>
    <source>
        <strain evidence="2">cv. GT1</strain>
        <tissue evidence="1">Leaf</tissue>
    </source>
</reference>
<dbReference type="InterPro" id="IPR011344">
    <property type="entry name" value="ssDNA-bd"/>
</dbReference>
<evidence type="ECO:0000313" key="1">
    <source>
        <dbReference type="EMBL" id="KAF2309891.1"/>
    </source>
</evidence>
<gene>
    <name evidence="1" type="ORF">GH714_005515</name>
</gene>
<dbReference type="GO" id="GO:0006264">
    <property type="term" value="P:mitochondrial DNA replication"/>
    <property type="evidence" value="ECO:0007669"/>
    <property type="project" value="TreeGrafter"/>
</dbReference>
<proteinExistence type="predicted"/>
<evidence type="ECO:0000313" key="2">
    <source>
        <dbReference type="Proteomes" id="UP000467840"/>
    </source>
</evidence>